<keyword evidence="1" id="KW-0175">Coiled coil</keyword>
<dbReference type="EMBL" id="CP008796">
    <property type="protein sequence ID" value="AIH03622.1"/>
    <property type="molecule type" value="Genomic_DNA"/>
</dbReference>
<feature type="domain" description="Flagellar Assembly Protein A N-terminal region" evidence="2">
    <location>
        <begin position="19"/>
        <end position="186"/>
    </location>
</feature>
<evidence type="ECO:0000313" key="3">
    <source>
        <dbReference type="EMBL" id="AIH03622.1"/>
    </source>
</evidence>
<feature type="coiled-coil region" evidence="1">
    <location>
        <begin position="392"/>
        <end position="426"/>
    </location>
</feature>
<dbReference type="InterPro" id="IPR005646">
    <property type="entry name" value="FapA"/>
</dbReference>
<dbReference type="eggNOG" id="COG1315">
    <property type="taxonomic scope" value="Bacteria"/>
</dbReference>
<dbReference type="InterPro" id="IPR046866">
    <property type="entry name" value="FapA_N"/>
</dbReference>
<name>A0A075WYF1_9BACT</name>
<dbReference type="AlphaFoldDB" id="A0A075WYF1"/>
<evidence type="ECO:0000259" key="2">
    <source>
        <dbReference type="Pfam" id="PF20250"/>
    </source>
</evidence>
<dbReference type="KEGG" id="tcm:HL41_01610"/>
<dbReference type="RefSeq" id="WP_038060067.1">
    <property type="nucleotide sequence ID" value="NZ_CP008796.1"/>
</dbReference>
<dbReference type="Proteomes" id="UP000028481">
    <property type="component" value="Chromosome"/>
</dbReference>
<reference evidence="3 4" key="1">
    <citation type="journal article" date="2015" name="Genome Announc.">
        <title>Genome Sequence of a Sulfate-Reducing Thermophilic Bacterium, Thermodesulfobacterium commune DSM 2178T (Phylum Thermodesulfobacteria).</title>
        <authorList>
            <person name="Bhatnagar S."/>
            <person name="Badger J.H."/>
            <person name="Madupu R."/>
            <person name="Khouri H.M."/>
            <person name="O'Connor E.M."/>
            <person name="Robb F.T."/>
            <person name="Ward N.L."/>
            <person name="Eisen J.A."/>
        </authorList>
    </citation>
    <scope>NUCLEOTIDE SEQUENCE [LARGE SCALE GENOMIC DNA]</scope>
    <source>
        <strain evidence="3 4">DSM 2178</strain>
    </source>
</reference>
<dbReference type="PANTHER" id="PTHR38032:SF1">
    <property type="entry name" value="RNA-BINDING PROTEIN KHPB N-TERMINAL DOMAIN-CONTAINING PROTEIN"/>
    <property type="match status" value="1"/>
</dbReference>
<accession>A0A075WYF1</accession>
<organism evidence="3 4">
    <name type="scientific">Thermodesulfobacterium commune DSM 2178</name>
    <dbReference type="NCBI Taxonomy" id="289377"/>
    <lineage>
        <taxon>Bacteria</taxon>
        <taxon>Pseudomonadati</taxon>
        <taxon>Thermodesulfobacteriota</taxon>
        <taxon>Thermodesulfobacteria</taxon>
        <taxon>Thermodesulfobacteriales</taxon>
        <taxon>Thermodesulfobacteriaceae</taxon>
        <taxon>Thermodesulfobacterium</taxon>
    </lineage>
</organism>
<dbReference type="Pfam" id="PF20250">
    <property type="entry name" value="FapA_N"/>
    <property type="match status" value="1"/>
</dbReference>
<sequence length="471" mass="53090">MIDKLKFKKEGLWFGDFLLYLSQDEMLVYLPVKPSERVLLKDFIKNWETIKEELKKANIFGVLEEPELVDDKLIVAKGIPPTPPIPEKLEFLEKFALLLSDAKAEKLELDTQDLREAPKRLICVEPNEIIAKWIPPIPGIPGMNVLGEPIPSPEVKESAKIILGENLFIDEEGWVKAKTSGVVGLQGNKLEILSEYTIDGDVDFSVGNIRFIGKKLTIKGDIKFGFKVRVKGDLELYGGTENKVLIEIEGNFLCDGIIRGEETKVKVKGRAEVRGVEHASLEVEGDLLIKNYMIFGKATVSGGCLASTGKGLIYGTEIKCGGNVEVKILGNETQTLTKVYAGYKTDLITEYFKVLQKSIIYEETLNKLQTGIEMGKKLIKEGRVTPEKEKIIERLFEQYELYDRELKKLLERLKELKKDLGLFKQKTVKVLEKVYPGVIICIADQQKIVTEEIKGPLVFFYEESGVNCKKI</sequence>
<dbReference type="PaxDb" id="289377-HL41_01610"/>
<proteinExistence type="predicted"/>
<dbReference type="HOGENOM" id="CLU_026157_2_1_0"/>
<dbReference type="InterPro" id="IPR046865">
    <property type="entry name" value="FapA_b_solenoid"/>
</dbReference>
<dbReference type="STRING" id="289377.HL41_01610"/>
<evidence type="ECO:0000256" key="1">
    <source>
        <dbReference type="SAM" id="Coils"/>
    </source>
</evidence>
<evidence type="ECO:0000313" key="4">
    <source>
        <dbReference type="Proteomes" id="UP000028481"/>
    </source>
</evidence>
<gene>
    <name evidence="3" type="ORF">HL41_01610</name>
</gene>
<dbReference type="OrthoDB" id="9775837at2"/>
<dbReference type="Pfam" id="PF03961">
    <property type="entry name" value="FapA"/>
    <property type="match status" value="1"/>
</dbReference>
<keyword evidence="4" id="KW-1185">Reference proteome</keyword>
<protein>
    <recommendedName>
        <fullName evidence="2">Flagellar Assembly Protein A N-terminal region domain-containing protein</fullName>
    </recommendedName>
</protein>
<dbReference type="PANTHER" id="PTHR38032">
    <property type="entry name" value="POLYMERASE-RELATED"/>
    <property type="match status" value="1"/>
</dbReference>